<dbReference type="AlphaFoldDB" id="A0AAD4P1K5"/>
<feature type="domain" description="Bulb-type lectin" evidence="22">
    <location>
        <begin position="28"/>
        <end position="157"/>
    </location>
</feature>
<comment type="caution">
    <text evidence="23">The sequence shown here is derived from an EMBL/GenBank/DDBJ whole genome shotgun (WGS) entry which is preliminary data.</text>
</comment>
<comment type="catalytic activity">
    <reaction evidence="16 18">
        <text>L-threonyl-[protein] + ATP = O-phospho-L-threonyl-[protein] + ADP + H(+)</text>
        <dbReference type="Rhea" id="RHEA:46608"/>
        <dbReference type="Rhea" id="RHEA-COMP:11060"/>
        <dbReference type="Rhea" id="RHEA-COMP:11605"/>
        <dbReference type="ChEBI" id="CHEBI:15378"/>
        <dbReference type="ChEBI" id="CHEBI:30013"/>
        <dbReference type="ChEBI" id="CHEBI:30616"/>
        <dbReference type="ChEBI" id="CHEBI:61977"/>
        <dbReference type="ChEBI" id="CHEBI:456216"/>
        <dbReference type="EC" id="2.7.11.1"/>
    </reaction>
</comment>
<organism evidence="23 24">
    <name type="scientific">Perilla frutescens var. hirtella</name>
    <name type="common">Perilla citriodora</name>
    <name type="synonym">Perilla setoyensis</name>
    <dbReference type="NCBI Taxonomy" id="608512"/>
    <lineage>
        <taxon>Eukaryota</taxon>
        <taxon>Viridiplantae</taxon>
        <taxon>Streptophyta</taxon>
        <taxon>Embryophyta</taxon>
        <taxon>Tracheophyta</taxon>
        <taxon>Spermatophyta</taxon>
        <taxon>Magnoliopsida</taxon>
        <taxon>eudicotyledons</taxon>
        <taxon>Gunneridae</taxon>
        <taxon>Pentapetalae</taxon>
        <taxon>asterids</taxon>
        <taxon>lamiids</taxon>
        <taxon>Lamiales</taxon>
        <taxon>Lamiaceae</taxon>
        <taxon>Nepetoideae</taxon>
        <taxon>Elsholtzieae</taxon>
        <taxon>Perilla</taxon>
    </lineage>
</organism>
<dbReference type="EMBL" id="SDAM02001188">
    <property type="protein sequence ID" value="KAH6822775.1"/>
    <property type="molecule type" value="Genomic_DNA"/>
</dbReference>
<gene>
    <name evidence="23" type="ORF">C2S53_003602</name>
</gene>
<keyword evidence="14" id="KW-0675">Receptor</keyword>
<dbReference type="Pfam" id="PF01453">
    <property type="entry name" value="B_lectin"/>
    <property type="match status" value="1"/>
</dbReference>
<dbReference type="FunFam" id="1.10.510.10:FF:000237">
    <property type="entry name" value="G-type lectin S-receptor-like serine/threonine-protein kinase"/>
    <property type="match status" value="1"/>
</dbReference>
<evidence type="ECO:0000259" key="22">
    <source>
        <dbReference type="PROSITE" id="PS50927"/>
    </source>
</evidence>
<keyword evidence="11 20" id="KW-1133">Transmembrane helix</keyword>
<dbReference type="GO" id="GO:0004674">
    <property type="term" value="F:protein serine/threonine kinase activity"/>
    <property type="evidence" value="ECO:0007669"/>
    <property type="project" value="UniProtKB-KW"/>
</dbReference>
<accession>A0AAD4P1K5</accession>
<keyword evidence="10 18" id="KW-0067">ATP-binding</keyword>
<comment type="subcellular location">
    <subcellularLocation>
        <location evidence="1">Membrane</location>
        <topology evidence="1">Single-pass type I membrane protein</topology>
    </subcellularLocation>
</comment>
<evidence type="ECO:0000313" key="24">
    <source>
        <dbReference type="Proteomes" id="UP001190926"/>
    </source>
</evidence>
<dbReference type="Proteomes" id="UP001190926">
    <property type="component" value="Unassembled WGS sequence"/>
</dbReference>
<reference evidence="23 24" key="1">
    <citation type="journal article" date="2021" name="Nat. Commun.">
        <title>Incipient diploidization of the medicinal plant Perilla within 10,000 years.</title>
        <authorList>
            <person name="Zhang Y."/>
            <person name="Shen Q."/>
            <person name="Leng L."/>
            <person name="Zhang D."/>
            <person name="Chen S."/>
            <person name="Shi Y."/>
            <person name="Ning Z."/>
            <person name="Chen S."/>
        </authorList>
    </citation>
    <scope>NUCLEOTIDE SEQUENCE [LARGE SCALE GENOMIC DNA]</scope>
    <source>
        <strain evidence="24">cv. PC099</strain>
    </source>
</reference>
<dbReference type="SUPFAM" id="SSF56112">
    <property type="entry name" value="Protein kinase-like (PK-like)"/>
    <property type="match status" value="1"/>
</dbReference>
<keyword evidence="6" id="KW-0732">Signal</keyword>
<evidence type="ECO:0000256" key="19">
    <source>
        <dbReference type="PROSITE-ProRule" id="PRU10141"/>
    </source>
</evidence>
<sequence>MSSFDFTTIHGSWLHPFLLFTTLALFPLSSVAQNISINESITATENSSPWRSPNGDFAFGFQQLQSNRDHFVLSIWFDKIPDKTPVWFERSSYRVPRGSTLRLEARDGLVLRDPQGSPLYNTNIIRADEAVAQGSIQNTGNLILTATNSSNILWESFNHPADTVLPTQTIEMDQMLISRKTEADFSQGRFYAGMNDSGNFVLSSKTAPLSEIFDADYYSSTTSSSNNENTSNSGLRVEFNETTVSLSVVTSDGRSLRTLTDPPPPILGAENYYRATLDFDGVFTVYHHPKIFEGNPQWTPVQWLPKDVNGICTITGKMGSGACGYNSFCMVRNGRPVCQCPQGFSLADPNDTHGGCKSDFVQNCVQGEDDECELEVLDDVHWPEHDYERLNPTTEQQCRDACLDDYFCTAAVFGGVSCWKKNFPLSNGRGNSPNSRVFLKRGKPANQENVRREKSEKRDQKVLILVISLVLGSSVLANLFFTGAACFGFFPARDIVRDSTTTTTPRSNLRCFTYKELAQATGGFKDELGRGAFGIVYNGVMMLMPDDSRTLVAVKKLDRVAQDSEKEFRTEVNVIGQIHHKNVVRLLGFCDEGPNRLLVYECMTRGTLAGFLHGNVKPGWSQRAQIALGVARGLAYLHEECITQIIHCDIKPQNILLDDNYTARISDFGLAKLLMLNQSRTMTNIRGTKGYVSPEWFRNTQITTKVDVYSFGVVLLEIISCRKAVADAEFANGENPIITEWAWECYLEGRLDSLVGSEEEACSDAEMVERFLKVGFWCIQEDAALRPTMRKACQMLEGTIDVAPPPCPFSYTFICSET</sequence>
<evidence type="ECO:0000256" key="6">
    <source>
        <dbReference type="ARBA" id="ARBA00022729"/>
    </source>
</evidence>
<dbReference type="CDD" id="cd14066">
    <property type="entry name" value="STKc_IRAK"/>
    <property type="match status" value="1"/>
</dbReference>
<dbReference type="SMART" id="SM00220">
    <property type="entry name" value="S_TKc"/>
    <property type="match status" value="1"/>
</dbReference>
<evidence type="ECO:0000256" key="8">
    <source>
        <dbReference type="ARBA" id="ARBA00022741"/>
    </source>
</evidence>
<feature type="transmembrane region" description="Helical" evidence="20">
    <location>
        <begin position="12"/>
        <end position="32"/>
    </location>
</feature>
<dbReference type="GO" id="GO:0016020">
    <property type="term" value="C:membrane"/>
    <property type="evidence" value="ECO:0007669"/>
    <property type="project" value="UniProtKB-SubCell"/>
</dbReference>
<feature type="domain" description="Protein kinase" evidence="21">
    <location>
        <begin position="522"/>
        <end position="814"/>
    </location>
</feature>
<proteinExistence type="inferred from homology"/>
<dbReference type="InterPro" id="IPR000719">
    <property type="entry name" value="Prot_kinase_dom"/>
</dbReference>
<dbReference type="SMART" id="SM00108">
    <property type="entry name" value="B_lectin"/>
    <property type="match status" value="1"/>
</dbReference>
<evidence type="ECO:0000256" key="1">
    <source>
        <dbReference type="ARBA" id="ARBA00004479"/>
    </source>
</evidence>
<dbReference type="InterPro" id="IPR036426">
    <property type="entry name" value="Bulb-type_lectin_dom_sf"/>
</dbReference>
<dbReference type="PROSITE" id="PS00108">
    <property type="entry name" value="PROTEIN_KINASE_ST"/>
    <property type="match status" value="1"/>
</dbReference>
<dbReference type="InterPro" id="IPR008271">
    <property type="entry name" value="Ser/Thr_kinase_AS"/>
</dbReference>
<evidence type="ECO:0000256" key="18">
    <source>
        <dbReference type="PIRNR" id="PIRNR000641"/>
    </source>
</evidence>
<keyword evidence="12 20" id="KW-0472">Membrane</keyword>
<dbReference type="InterPro" id="IPR051343">
    <property type="entry name" value="G-type_lectin_kinases/EP1-like"/>
</dbReference>
<name>A0AAD4P1K5_PERFH</name>
<evidence type="ECO:0000256" key="9">
    <source>
        <dbReference type="ARBA" id="ARBA00022777"/>
    </source>
</evidence>
<keyword evidence="24" id="KW-1185">Reference proteome</keyword>
<dbReference type="InterPro" id="IPR011009">
    <property type="entry name" value="Kinase-like_dom_sf"/>
</dbReference>
<dbReference type="PROSITE" id="PS50011">
    <property type="entry name" value="PROTEIN_KINASE_DOM"/>
    <property type="match status" value="1"/>
</dbReference>
<dbReference type="Gene3D" id="2.90.10.10">
    <property type="entry name" value="Bulb-type lectin domain"/>
    <property type="match status" value="1"/>
</dbReference>
<evidence type="ECO:0000256" key="2">
    <source>
        <dbReference type="ARBA" id="ARBA00022527"/>
    </source>
</evidence>
<keyword evidence="3" id="KW-0245">EGF-like domain</keyword>
<dbReference type="EC" id="2.7.11.1" evidence="18"/>
<dbReference type="PANTHER" id="PTHR47976:SF15">
    <property type="entry name" value="G-TYPE LECTIN S-RECEPTOR-LIKE SERINE_THREONINE-PROTEIN KINASE RLK1"/>
    <property type="match status" value="1"/>
</dbReference>
<dbReference type="PIRSF" id="PIRSF000641">
    <property type="entry name" value="SRK"/>
    <property type="match status" value="1"/>
</dbReference>
<evidence type="ECO:0000256" key="16">
    <source>
        <dbReference type="ARBA" id="ARBA00047899"/>
    </source>
</evidence>
<evidence type="ECO:0000256" key="4">
    <source>
        <dbReference type="ARBA" id="ARBA00022679"/>
    </source>
</evidence>
<evidence type="ECO:0000256" key="7">
    <source>
        <dbReference type="ARBA" id="ARBA00022734"/>
    </source>
</evidence>
<comment type="similarity">
    <text evidence="18">Belongs to the protein kinase superfamily. Ser/Thr protein kinase family.</text>
</comment>
<dbReference type="Pfam" id="PF00069">
    <property type="entry name" value="Pkinase"/>
    <property type="match status" value="1"/>
</dbReference>
<keyword evidence="9 18" id="KW-0418">Kinase</keyword>
<dbReference type="InterPro" id="IPR017441">
    <property type="entry name" value="Protein_kinase_ATP_BS"/>
</dbReference>
<comment type="catalytic activity">
    <reaction evidence="17 18">
        <text>L-seryl-[protein] + ATP = O-phospho-L-seryl-[protein] + ADP + H(+)</text>
        <dbReference type="Rhea" id="RHEA:17989"/>
        <dbReference type="Rhea" id="RHEA-COMP:9863"/>
        <dbReference type="Rhea" id="RHEA-COMP:11604"/>
        <dbReference type="ChEBI" id="CHEBI:15378"/>
        <dbReference type="ChEBI" id="CHEBI:29999"/>
        <dbReference type="ChEBI" id="CHEBI:30616"/>
        <dbReference type="ChEBI" id="CHEBI:83421"/>
        <dbReference type="ChEBI" id="CHEBI:456216"/>
        <dbReference type="EC" id="2.7.11.1"/>
    </reaction>
</comment>
<evidence type="ECO:0000256" key="15">
    <source>
        <dbReference type="ARBA" id="ARBA00023180"/>
    </source>
</evidence>
<dbReference type="Gene3D" id="2.90.10.30">
    <property type="match status" value="1"/>
</dbReference>
<evidence type="ECO:0000256" key="5">
    <source>
        <dbReference type="ARBA" id="ARBA00022692"/>
    </source>
</evidence>
<evidence type="ECO:0000256" key="13">
    <source>
        <dbReference type="ARBA" id="ARBA00023157"/>
    </source>
</evidence>
<evidence type="ECO:0000256" key="17">
    <source>
        <dbReference type="ARBA" id="ARBA00048679"/>
    </source>
</evidence>
<dbReference type="Gene3D" id="1.10.510.10">
    <property type="entry name" value="Transferase(Phosphotransferase) domain 1"/>
    <property type="match status" value="1"/>
</dbReference>
<feature type="transmembrane region" description="Helical" evidence="20">
    <location>
        <begin position="462"/>
        <end position="490"/>
    </location>
</feature>
<evidence type="ECO:0000256" key="11">
    <source>
        <dbReference type="ARBA" id="ARBA00022989"/>
    </source>
</evidence>
<evidence type="ECO:0000259" key="21">
    <source>
        <dbReference type="PROSITE" id="PS50011"/>
    </source>
</evidence>
<dbReference type="FunFam" id="3.30.200.20:FF:000059">
    <property type="entry name" value="S-receptor-like serine/threonine-protein kinase"/>
    <property type="match status" value="1"/>
</dbReference>
<evidence type="ECO:0000256" key="3">
    <source>
        <dbReference type="ARBA" id="ARBA00022536"/>
    </source>
</evidence>
<dbReference type="Gene3D" id="3.30.200.20">
    <property type="entry name" value="Phosphorylase Kinase, domain 1"/>
    <property type="match status" value="1"/>
</dbReference>
<protein>
    <recommendedName>
        <fullName evidence="18">Receptor-like serine/threonine-protein kinase</fullName>
        <ecNumber evidence="18">2.7.11.1</ecNumber>
    </recommendedName>
</protein>
<keyword evidence="7" id="KW-0430">Lectin</keyword>
<dbReference type="PANTHER" id="PTHR47976">
    <property type="entry name" value="G-TYPE LECTIN S-RECEPTOR-LIKE SERINE/THREONINE-PROTEIN KINASE SD2-5"/>
    <property type="match status" value="1"/>
</dbReference>
<dbReference type="PROSITE" id="PS00107">
    <property type="entry name" value="PROTEIN_KINASE_ATP"/>
    <property type="match status" value="1"/>
</dbReference>
<dbReference type="InterPro" id="IPR024171">
    <property type="entry name" value="SRK-like_kinase"/>
</dbReference>
<dbReference type="GO" id="GO:0005524">
    <property type="term" value="F:ATP binding"/>
    <property type="evidence" value="ECO:0007669"/>
    <property type="project" value="UniProtKB-UniRule"/>
</dbReference>
<keyword evidence="2 18" id="KW-0723">Serine/threonine-protein kinase</keyword>
<evidence type="ECO:0000256" key="14">
    <source>
        <dbReference type="ARBA" id="ARBA00023170"/>
    </source>
</evidence>
<keyword evidence="4 18" id="KW-0808">Transferase</keyword>
<dbReference type="SUPFAM" id="SSF51110">
    <property type="entry name" value="alpha-D-mannose-specific plant lectins"/>
    <property type="match status" value="1"/>
</dbReference>
<dbReference type="InterPro" id="IPR001480">
    <property type="entry name" value="Bulb-type_lectin_dom"/>
</dbReference>
<keyword evidence="15" id="KW-0325">Glycoprotein</keyword>
<evidence type="ECO:0000256" key="12">
    <source>
        <dbReference type="ARBA" id="ARBA00023136"/>
    </source>
</evidence>
<keyword evidence="5 20" id="KW-0812">Transmembrane</keyword>
<evidence type="ECO:0000256" key="10">
    <source>
        <dbReference type="ARBA" id="ARBA00022840"/>
    </source>
</evidence>
<keyword evidence="13" id="KW-1015">Disulfide bond</keyword>
<keyword evidence="8 18" id="KW-0547">Nucleotide-binding</keyword>
<evidence type="ECO:0000256" key="20">
    <source>
        <dbReference type="SAM" id="Phobius"/>
    </source>
</evidence>
<feature type="binding site" evidence="19">
    <location>
        <position position="556"/>
    </location>
    <ligand>
        <name>ATP</name>
        <dbReference type="ChEBI" id="CHEBI:30616"/>
    </ligand>
</feature>
<dbReference type="PROSITE" id="PS50927">
    <property type="entry name" value="BULB_LECTIN"/>
    <property type="match status" value="1"/>
</dbReference>
<dbReference type="GO" id="GO:0030246">
    <property type="term" value="F:carbohydrate binding"/>
    <property type="evidence" value="ECO:0007669"/>
    <property type="project" value="UniProtKB-KW"/>
</dbReference>
<evidence type="ECO:0000313" key="23">
    <source>
        <dbReference type="EMBL" id="KAH6822775.1"/>
    </source>
</evidence>